<accession>A0A6J7WKD5</accession>
<reference evidence="1" key="1">
    <citation type="submission" date="2020-05" db="EMBL/GenBank/DDBJ databases">
        <authorList>
            <person name="Chiriac C."/>
            <person name="Salcher M."/>
            <person name="Ghai R."/>
            <person name="Kavagutti S V."/>
        </authorList>
    </citation>
    <scope>NUCLEOTIDE SEQUENCE</scope>
</reference>
<sequence length="99" mass="11447">MVIDGETRTVNRTQWAKLKLSAEDFAKYLAAEAREEALWAEAEKNGEVERVPQFEVRDGKRYFTGSTTIFHQGFGVPGDVEYHEFYQQFLDDPDLTWPA</sequence>
<protein>
    <submittedName>
        <fullName evidence="1">Uncharacterized protein</fullName>
    </submittedName>
</protein>
<evidence type="ECO:0000313" key="1">
    <source>
        <dbReference type="EMBL" id="CAB5214917.1"/>
    </source>
</evidence>
<name>A0A6J7WKD5_9CAUD</name>
<dbReference type="EMBL" id="LR798243">
    <property type="protein sequence ID" value="CAB5214917.1"/>
    <property type="molecule type" value="Genomic_DNA"/>
</dbReference>
<gene>
    <name evidence="1" type="ORF">UFOVP190_318</name>
</gene>
<organism evidence="1">
    <name type="scientific">uncultured Caudovirales phage</name>
    <dbReference type="NCBI Taxonomy" id="2100421"/>
    <lineage>
        <taxon>Viruses</taxon>
        <taxon>Duplodnaviria</taxon>
        <taxon>Heunggongvirae</taxon>
        <taxon>Uroviricota</taxon>
        <taxon>Caudoviricetes</taxon>
        <taxon>Peduoviridae</taxon>
        <taxon>Maltschvirus</taxon>
        <taxon>Maltschvirus maltsch</taxon>
    </lineage>
</organism>
<proteinExistence type="predicted"/>